<proteinExistence type="predicted"/>
<sequence length="161" mass="17672">MAENKSVRPYEEFAAHIQEETTKAREQLITWIDNPNITSVGCVDRLTEKGSVNPPGGLIFLYTDQDAVGGGSYSGLDDLNENLLERWVSVRAEVGVADGILWAHKNCGYIRVVLGADDLGSQVGVIRSAQNFLNKLNGKYHTRFKVGIENQGSATPYMKKG</sequence>
<organism evidence="1 2">
    <name type="scientific">Candidatus Roizmanbacteria bacterium GW2011_GWC2_37_13</name>
    <dbReference type="NCBI Taxonomy" id="1618486"/>
    <lineage>
        <taxon>Bacteria</taxon>
        <taxon>Candidatus Roizmaniibacteriota</taxon>
    </lineage>
</organism>
<comment type="caution">
    <text evidence="1">The sequence shown here is derived from an EMBL/GenBank/DDBJ whole genome shotgun (WGS) entry which is preliminary data.</text>
</comment>
<accession>A0A0G0GGX9</accession>
<protein>
    <submittedName>
        <fullName evidence="1">Uncharacterized protein</fullName>
    </submittedName>
</protein>
<evidence type="ECO:0000313" key="2">
    <source>
        <dbReference type="Proteomes" id="UP000034917"/>
    </source>
</evidence>
<gene>
    <name evidence="1" type="ORF">US40_C0009G0041</name>
</gene>
<dbReference type="EMBL" id="LBSV01000009">
    <property type="protein sequence ID" value="KKQ25335.1"/>
    <property type="molecule type" value="Genomic_DNA"/>
</dbReference>
<dbReference type="AlphaFoldDB" id="A0A0G0GGX9"/>
<name>A0A0G0GGX9_9BACT</name>
<evidence type="ECO:0000313" key="1">
    <source>
        <dbReference type="EMBL" id="KKQ25335.1"/>
    </source>
</evidence>
<dbReference type="Proteomes" id="UP000034917">
    <property type="component" value="Unassembled WGS sequence"/>
</dbReference>
<reference evidence="1 2" key="1">
    <citation type="journal article" date="2015" name="Nature">
        <title>rRNA introns, odd ribosomes, and small enigmatic genomes across a large radiation of phyla.</title>
        <authorList>
            <person name="Brown C.T."/>
            <person name="Hug L.A."/>
            <person name="Thomas B.C."/>
            <person name="Sharon I."/>
            <person name="Castelle C.J."/>
            <person name="Singh A."/>
            <person name="Wilkins M.J."/>
            <person name="Williams K.H."/>
            <person name="Banfield J.F."/>
        </authorList>
    </citation>
    <scope>NUCLEOTIDE SEQUENCE [LARGE SCALE GENOMIC DNA]</scope>
</reference>